<sequence>MRISTLCAVVCRSLSSRCRTKRFGRGSVLRIEWHPDAVTDLLAIATADQRRIKAALDELSRLEDARQRLVPYSGNLKGFRKLRCGAYRLVCELLRRDGTVVLIVHLAHRSRAYSKRGQRTIKTRTGG</sequence>
<dbReference type="AlphaFoldDB" id="A0A3A8AKK8"/>
<reference evidence="2 3" key="1">
    <citation type="journal article" date="2018" name="Int. J. Syst. Bacteriol.">
        <title>Oceaniradius stylonemae gen. nov., sp. nov., isolated from a red alga, Stylonema cornu-cervi.</title>
        <authorList>
            <person name="Jeong S."/>
        </authorList>
    </citation>
    <scope>NUCLEOTIDE SEQUENCE [LARGE SCALE GENOMIC DNA]</scope>
    <source>
        <strain evidence="2 3">StC1</strain>
    </source>
</reference>
<dbReference type="Gene3D" id="3.30.2310.20">
    <property type="entry name" value="RelE-like"/>
    <property type="match status" value="1"/>
</dbReference>
<accession>A0A3A8AKK8</accession>
<organism evidence="2 3">
    <name type="scientific">Oceaniradius stylonematis</name>
    <dbReference type="NCBI Taxonomy" id="2184161"/>
    <lineage>
        <taxon>Bacteria</taxon>
        <taxon>Pseudomonadati</taxon>
        <taxon>Pseudomonadota</taxon>
        <taxon>Alphaproteobacteria</taxon>
        <taxon>Hyphomicrobiales</taxon>
        <taxon>Ahrensiaceae</taxon>
        <taxon>Oceaniradius</taxon>
    </lineage>
</organism>
<protein>
    <submittedName>
        <fullName evidence="2">Type II toxin-antitoxin system RelE/ParE family toxin</fullName>
    </submittedName>
</protein>
<name>A0A3A8AKK8_9HYPH</name>
<dbReference type="Pfam" id="PF05016">
    <property type="entry name" value="ParE_toxin"/>
    <property type="match status" value="1"/>
</dbReference>
<comment type="caution">
    <text evidence="2">The sequence shown here is derived from an EMBL/GenBank/DDBJ whole genome shotgun (WGS) entry which is preliminary data.</text>
</comment>
<evidence type="ECO:0000313" key="3">
    <source>
        <dbReference type="Proteomes" id="UP000246132"/>
    </source>
</evidence>
<dbReference type="InterPro" id="IPR007712">
    <property type="entry name" value="RelE/ParE_toxin"/>
</dbReference>
<gene>
    <name evidence="2" type="ORF">DEM25_004995</name>
</gene>
<keyword evidence="3" id="KW-1185">Reference proteome</keyword>
<dbReference type="Proteomes" id="UP000246132">
    <property type="component" value="Unassembled WGS sequence"/>
</dbReference>
<evidence type="ECO:0000313" key="2">
    <source>
        <dbReference type="EMBL" id="RKF07204.1"/>
    </source>
</evidence>
<evidence type="ECO:0000256" key="1">
    <source>
        <dbReference type="ARBA" id="ARBA00022649"/>
    </source>
</evidence>
<keyword evidence="1" id="KW-1277">Toxin-antitoxin system</keyword>
<proteinExistence type="predicted"/>
<dbReference type="SUPFAM" id="SSF143011">
    <property type="entry name" value="RelE-like"/>
    <property type="match status" value="1"/>
</dbReference>
<dbReference type="InterPro" id="IPR035093">
    <property type="entry name" value="RelE/ParE_toxin_dom_sf"/>
</dbReference>
<dbReference type="EMBL" id="QFWV02000004">
    <property type="protein sequence ID" value="RKF07204.1"/>
    <property type="molecule type" value="Genomic_DNA"/>
</dbReference>